<protein>
    <submittedName>
        <fullName evidence="2">Uncharacterized protein</fullName>
    </submittedName>
</protein>
<feature type="compositionally biased region" description="Low complexity" evidence="1">
    <location>
        <begin position="84"/>
        <end position="94"/>
    </location>
</feature>
<keyword evidence="3" id="KW-1185">Reference proteome</keyword>
<evidence type="ECO:0000313" key="2">
    <source>
        <dbReference type="EMBL" id="KAK4155807.1"/>
    </source>
</evidence>
<dbReference type="PANTHER" id="PTHR34286">
    <property type="entry name" value="TRANSMEMBRANE PROTEIN"/>
    <property type="match status" value="1"/>
</dbReference>
<name>A0AAN6VQ88_9PEZI</name>
<reference evidence="2" key="2">
    <citation type="submission" date="2023-05" db="EMBL/GenBank/DDBJ databases">
        <authorList>
            <consortium name="Lawrence Berkeley National Laboratory"/>
            <person name="Steindorff A."/>
            <person name="Hensen N."/>
            <person name="Bonometti L."/>
            <person name="Westerberg I."/>
            <person name="Brannstrom I.O."/>
            <person name="Guillou S."/>
            <person name="Cros-Aarteil S."/>
            <person name="Calhoun S."/>
            <person name="Haridas S."/>
            <person name="Kuo A."/>
            <person name="Mondo S."/>
            <person name="Pangilinan J."/>
            <person name="Riley R."/>
            <person name="Labutti K."/>
            <person name="Andreopoulos B."/>
            <person name="Lipzen A."/>
            <person name="Chen C."/>
            <person name="Yanf M."/>
            <person name="Daum C."/>
            <person name="Ng V."/>
            <person name="Clum A."/>
            <person name="Ohm R."/>
            <person name="Martin F."/>
            <person name="Silar P."/>
            <person name="Natvig D."/>
            <person name="Lalanne C."/>
            <person name="Gautier V."/>
            <person name="Ament-Velasquez S.L."/>
            <person name="Kruys A."/>
            <person name="Hutchinson M.I."/>
            <person name="Powell A.J."/>
            <person name="Barry K."/>
            <person name="Miller A.N."/>
            <person name="Grigoriev I.V."/>
            <person name="Debuchy R."/>
            <person name="Gladieux P."/>
            <person name="Thoren M.H."/>
            <person name="Johannesson H."/>
        </authorList>
    </citation>
    <scope>NUCLEOTIDE SEQUENCE</scope>
    <source>
        <strain evidence="2">CBS 538.74</strain>
    </source>
</reference>
<organism evidence="2 3">
    <name type="scientific">Chaetomidium leptoderma</name>
    <dbReference type="NCBI Taxonomy" id="669021"/>
    <lineage>
        <taxon>Eukaryota</taxon>
        <taxon>Fungi</taxon>
        <taxon>Dikarya</taxon>
        <taxon>Ascomycota</taxon>
        <taxon>Pezizomycotina</taxon>
        <taxon>Sordariomycetes</taxon>
        <taxon>Sordariomycetidae</taxon>
        <taxon>Sordariales</taxon>
        <taxon>Chaetomiaceae</taxon>
        <taxon>Chaetomidium</taxon>
    </lineage>
</organism>
<dbReference type="Proteomes" id="UP001302745">
    <property type="component" value="Unassembled WGS sequence"/>
</dbReference>
<comment type="caution">
    <text evidence="2">The sequence shown here is derived from an EMBL/GenBank/DDBJ whole genome shotgun (WGS) entry which is preliminary data.</text>
</comment>
<feature type="region of interest" description="Disordered" evidence="1">
    <location>
        <begin position="74"/>
        <end position="94"/>
    </location>
</feature>
<dbReference type="AlphaFoldDB" id="A0AAN6VQ88"/>
<evidence type="ECO:0000256" key="1">
    <source>
        <dbReference type="SAM" id="MobiDB-lite"/>
    </source>
</evidence>
<accession>A0AAN6VQ88</accession>
<dbReference type="PANTHER" id="PTHR34286:SF1">
    <property type="entry name" value="TRANSMEMBRANE PROTEIN"/>
    <property type="match status" value="1"/>
</dbReference>
<feature type="non-terminal residue" evidence="2">
    <location>
        <position position="1"/>
    </location>
</feature>
<reference evidence="2" key="1">
    <citation type="journal article" date="2023" name="Mol. Phylogenet. Evol.">
        <title>Genome-scale phylogeny and comparative genomics of the fungal order Sordariales.</title>
        <authorList>
            <person name="Hensen N."/>
            <person name="Bonometti L."/>
            <person name="Westerberg I."/>
            <person name="Brannstrom I.O."/>
            <person name="Guillou S."/>
            <person name="Cros-Aarteil S."/>
            <person name="Calhoun S."/>
            <person name="Haridas S."/>
            <person name="Kuo A."/>
            <person name="Mondo S."/>
            <person name="Pangilinan J."/>
            <person name="Riley R."/>
            <person name="LaButti K."/>
            <person name="Andreopoulos B."/>
            <person name="Lipzen A."/>
            <person name="Chen C."/>
            <person name="Yan M."/>
            <person name="Daum C."/>
            <person name="Ng V."/>
            <person name="Clum A."/>
            <person name="Steindorff A."/>
            <person name="Ohm R.A."/>
            <person name="Martin F."/>
            <person name="Silar P."/>
            <person name="Natvig D.O."/>
            <person name="Lalanne C."/>
            <person name="Gautier V."/>
            <person name="Ament-Velasquez S.L."/>
            <person name="Kruys A."/>
            <person name="Hutchinson M.I."/>
            <person name="Powell A.J."/>
            <person name="Barry K."/>
            <person name="Miller A.N."/>
            <person name="Grigoriev I.V."/>
            <person name="Debuchy R."/>
            <person name="Gladieux P."/>
            <person name="Hiltunen Thoren M."/>
            <person name="Johannesson H."/>
        </authorList>
    </citation>
    <scope>NUCLEOTIDE SEQUENCE</scope>
    <source>
        <strain evidence="2">CBS 538.74</strain>
    </source>
</reference>
<proteinExistence type="predicted"/>
<sequence length="94" mass="11023">YPKHVWSPSGGWYAQPVNWKRNTAICCVAIFGITAMVWKLSAELEYRHKMPEKGRFYPSRYWSKQIIEHERAQEKLEQEKAAQEKAALAKPQES</sequence>
<dbReference type="EMBL" id="MU856880">
    <property type="protein sequence ID" value="KAK4155807.1"/>
    <property type="molecule type" value="Genomic_DNA"/>
</dbReference>
<feature type="compositionally biased region" description="Basic and acidic residues" evidence="1">
    <location>
        <begin position="74"/>
        <end position="83"/>
    </location>
</feature>
<gene>
    <name evidence="2" type="ORF">C8A00DRAFT_13184</name>
</gene>
<evidence type="ECO:0000313" key="3">
    <source>
        <dbReference type="Proteomes" id="UP001302745"/>
    </source>
</evidence>